<evidence type="ECO:0000256" key="2">
    <source>
        <dbReference type="ARBA" id="ARBA00022475"/>
    </source>
</evidence>
<feature type="transmembrane region" description="Helical" evidence="6">
    <location>
        <begin position="273"/>
        <end position="291"/>
    </location>
</feature>
<dbReference type="Proteomes" id="UP000597338">
    <property type="component" value="Unassembled WGS sequence"/>
</dbReference>
<organism evidence="7 8">
    <name type="scientific">Parapedobacter defluvii</name>
    <dbReference type="NCBI Taxonomy" id="2045106"/>
    <lineage>
        <taxon>Bacteria</taxon>
        <taxon>Pseudomonadati</taxon>
        <taxon>Bacteroidota</taxon>
        <taxon>Sphingobacteriia</taxon>
        <taxon>Sphingobacteriales</taxon>
        <taxon>Sphingobacteriaceae</taxon>
        <taxon>Parapedobacter</taxon>
    </lineage>
</organism>
<evidence type="ECO:0000256" key="5">
    <source>
        <dbReference type="ARBA" id="ARBA00023136"/>
    </source>
</evidence>
<evidence type="ECO:0000256" key="6">
    <source>
        <dbReference type="SAM" id="Phobius"/>
    </source>
</evidence>
<accession>A0ABQ1LIB7</accession>
<feature type="transmembrane region" description="Helical" evidence="6">
    <location>
        <begin position="311"/>
        <end position="330"/>
    </location>
</feature>
<dbReference type="EMBL" id="BMIK01000004">
    <property type="protein sequence ID" value="GGC25220.1"/>
    <property type="molecule type" value="Genomic_DNA"/>
</dbReference>
<evidence type="ECO:0000256" key="1">
    <source>
        <dbReference type="ARBA" id="ARBA00004651"/>
    </source>
</evidence>
<protein>
    <submittedName>
        <fullName evidence="7">Polysaccharide biosynthesis protein</fullName>
    </submittedName>
</protein>
<feature type="transmembrane region" description="Helical" evidence="6">
    <location>
        <begin position="196"/>
        <end position="214"/>
    </location>
</feature>
<dbReference type="PANTHER" id="PTHR30250:SF11">
    <property type="entry name" value="O-ANTIGEN TRANSPORTER-RELATED"/>
    <property type="match status" value="1"/>
</dbReference>
<feature type="transmembrane region" description="Helical" evidence="6">
    <location>
        <begin position="387"/>
        <end position="406"/>
    </location>
</feature>
<dbReference type="InterPro" id="IPR002797">
    <property type="entry name" value="Polysacc_synth"/>
</dbReference>
<keyword evidence="2" id="KW-1003">Cell membrane</keyword>
<keyword evidence="4 6" id="KW-1133">Transmembrane helix</keyword>
<keyword evidence="8" id="KW-1185">Reference proteome</keyword>
<comment type="caution">
    <text evidence="7">The sequence shown here is derived from an EMBL/GenBank/DDBJ whole genome shotgun (WGS) entry which is preliminary data.</text>
</comment>
<sequence>MSVLRKFAGQTAIYGLSTIIARLINFLLTPLFVRQFPTAVYGIFTYLYGWAAMIQAVLAFGMETTFFRFLQKHEDKGRVLSNSFFVVLIISALFLCAVFSSATDIATWLNNGQYDGDYVMYVRFFALFLVADALAVIPFAQLRAEGRAMRFAWLKLTNVVTLVALNLFFIVCIPWLLTHVPQTIPYIEGWYRPGWLGYVFIANLSASLLVLLLLLPELMKIRLRPDRALLREMFAYSFPILIANISFIINEYLDKLMIPKLIPGEQGISDNGIYGAVSKIAVFLSIAIQAFRLGAEPFFFSYAKNENARRVYALIMDYFIIAMVLVMVGISVNIEWLKYFIEGKDAEQQALYWSGLHIVPILLLNYVLLGIYMNLSVWYKLTDQTRFGLYISGIGAIVTLVLNVILIPRYSYVGAVWVTTLAYGIMVMLSYLWGQQRYPIPYRVGKNLTYILIGAGVCWLMFDVFDRHVVIGNLLFVVFAGMTFFLERKALFALLKK</sequence>
<feature type="transmembrane region" description="Helical" evidence="6">
    <location>
        <begin position="152"/>
        <end position="176"/>
    </location>
</feature>
<feature type="transmembrane region" description="Helical" evidence="6">
    <location>
        <begin position="444"/>
        <end position="462"/>
    </location>
</feature>
<feature type="transmembrane region" description="Helical" evidence="6">
    <location>
        <begin position="120"/>
        <end position="140"/>
    </location>
</feature>
<feature type="transmembrane region" description="Helical" evidence="6">
    <location>
        <begin position="79"/>
        <end position="100"/>
    </location>
</feature>
<evidence type="ECO:0000313" key="7">
    <source>
        <dbReference type="EMBL" id="GGC25220.1"/>
    </source>
</evidence>
<keyword evidence="3 6" id="KW-0812">Transmembrane</keyword>
<feature type="transmembrane region" description="Helical" evidence="6">
    <location>
        <begin position="350"/>
        <end position="375"/>
    </location>
</feature>
<reference evidence="8" key="1">
    <citation type="journal article" date="2019" name="Int. J. Syst. Evol. Microbiol.">
        <title>The Global Catalogue of Microorganisms (GCM) 10K type strain sequencing project: providing services to taxonomists for standard genome sequencing and annotation.</title>
        <authorList>
            <consortium name="The Broad Institute Genomics Platform"/>
            <consortium name="The Broad Institute Genome Sequencing Center for Infectious Disease"/>
            <person name="Wu L."/>
            <person name="Ma J."/>
        </authorList>
    </citation>
    <scope>NUCLEOTIDE SEQUENCE [LARGE SCALE GENOMIC DNA]</scope>
    <source>
        <strain evidence="8">CGMCC 1.15342</strain>
    </source>
</reference>
<feature type="transmembrane region" description="Helical" evidence="6">
    <location>
        <begin position="234"/>
        <end position="253"/>
    </location>
</feature>
<feature type="transmembrane region" description="Helical" evidence="6">
    <location>
        <begin position="468"/>
        <end position="486"/>
    </location>
</feature>
<evidence type="ECO:0000256" key="3">
    <source>
        <dbReference type="ARBA" id="ARBA00022692"/>
    </source>
</evidence>
<name>A0ABQ1LIB7_9SPHI</name>
<keyword evidence="5 6" id="KW-0472">Membrane</keyword>
<evidence type="ECO:0000313" key="8">
    <source>
        <dbReference type="Proteomes" id="UP000597338"/>
    </source>
</evidence>
<dbReference type="InterPro" id="IPR050833">
    <property type="entry name" value="Poly_Biosynth_Transport"/>
</dbReference>
<feature type="transmembrane region" description="Helical" evidence="6">
    <location>
        <begin position="12"/>
        <end position="33"/>
    </location>
</feature>
<dbReference type="Pfam" id="PF01943">
    <property type="entry name" value="Polysacc_synt"/>
    <property type="match status" value="1"/>
</dbReference>
<dbReference type="RefSeq" id="WP_188749451.1">
    <property type="nucleotide sequence ID" value="NZ_BMIK01000004.1"/>
</dbReference>
<evidence type="ECO:0000256" key="4">
    <source>
        <dbReference type="ARBA" id="ARBA00022989"/>
    </source>
</evidence>
<dbReference type="PANTHER" id="PTHR30250">
    <property type="entry name" value="PST FAMILY PREDICTED COLANIC ACID TRANSPORTER"/>
    <property type="match status" value="1"/>
</dbReference>
<feature type="transmembrane region" description="Helical" evidence="6">
    <location>
        <begin position="412"/>
        <end position="432"/>
    </location>
</feature>
<feature type="transmembrane region" description="Helical" evidence="6">
    <location>
        <begin position="39"/>
        <end position="58"/>
    </location>
</feature>
<gene>
    <name evidence="7" type="ORF">GCM10011386_16460</name>
</gene>
<proteinExistence type="predicted"/>
<comment type="subcellular location">
    <subcellularLocation>
        <location evidence="1">Cell membrane</location>
        <topology evidence="1">Multi-pass membrane protein</topology>
    </subcellularLocation>
</comment>